<evidence type="ECO:0000256" key="5">
    <source>
        <dbReference type="ARBA" id="ARBA00023136"/>
    </source>
</evidence>
<keyword evidence="10" id="KW-1185">Reference proteome</keyword>
<evidence type="ECO:0000259" key="8">
    <source>
        <dbReference type="Pfam" id="PF04547"/>
    </source>
</evidence>
<keyword evidence="4 6" id="KW-1133">Transmembrane helix</keyword>
<evidence type="ECO:0000256" key="2">
    <source>
        <dbReference type="ARBA" id="ARBA00009671"/>
    </source>
</evidence>
<protein>
    <recommendedName>
        <fullName evidence="6">Anoctamin</fullName>
    </recommendedName>
</protein>
<keyword evidence="3 6" id="KW-0812">Transmembrane</keyword>
<dbReference type="AlphaFoldDB" id="A0A7J5ZFL1"/>
<dbReference type="InterPro" id="IPR007632">
    <property type="entry name" value="Anoctamin"/>
</dbReference>
<feature type="transmembrane region" description="Helical" evidence="6">
    <location>
        <begin position="165"/>
        <end position="186"/>
    </location>
</feature>
<proteinExistence type="inferred from homology"/>
<keyword evidence="5 6" id="KW-0472">Membrane</keyword>
<comment type="similarity">
    <text evidence="2 6">Belongs to the anoctamin family.</text>
</comment>
<feature type="domain" description="Anoctamin transmembrane" evidence="8">
    <location>
        <begin position="9"/>
        <end position="200"/>
    </location>
</feature>
<comment type="caution">
    <text evidence="9">The sequence shown here is derived from an EMBL/GenBank/DDBJ whole genome shotgun (WGS) entry which is preliminary data.</text>
</comment>
<evidence type="ECO:0000256" key="1">
    <source>
        <dbReference type="ARBA" id="ARBA00004141"/>
    </source>
</evidence>
<evidence type="ECO:0000256" key="3">
    <source>
        <dbReference type="ARBA" id="ARBA00022692"/>
    </source>
</evidence>
<name>A0A7J5ZFL1_DISMA</name>
<organism evidence="9 10">
    <name type="scientific">Dissostichus mawsoni</name>
    <name type="common">Antarctic cod</name>
    <dbReference type="NCBI Taxonomy" id="36200"/>
    <lineage>
        <taxon>Eukaryota</taxon>
        <taxon>Metazoa</taxon>
        <taxon>Chordata</taxon>
        <taxon>Craniata</taxon>
        <taxon>Vertebrata</taxon>
        <taxon>Euteleostomi</taxon>
        <taxon>Actinopterygii</taxon>
        <taxon>Neopterygii</taxon>
        <taxon>Teleostei</taxon>
        <taxon>Neoteleostei</taxon>
        <taxon>Acanthomorphata</taxon>
        <taxon>Eupercaria</taxon>
        <taxon>Perciformes</taxon>
        <taxon>Notothenioidei</taxon>
        <taxon>Nototheniidae</taxon>
        <taxon>Dissostichus</taxon>
    </lineage>
</organism>
<comment type="caution">
    <text evidence="6">Lacks conserved residue(s) required for the propagation of feature annotation.</text>
</comment>
<evidence type="ECO:0000256" key="4">
    <source>
        <dbReference type="ARBA" id="ARBA00022989"/>
    </source>
</evidence>
<gene>
    <name evidence="9" type="ORF">F7725_021816</name>
</gene>
<comment type="subcellular location">
    <subcellularLocation>
        <location evidence="1 6">Membrane</location>
        <topology evidence="1 6">Multi-pass membrane protein</topology>
    </subcellularLocation>
</comment>
<accession>A0A7J5ZFL1</accession>
<dbReference type="Proteomes" id="UP000518266">
    <property type="component" value="Unassembled WGS sequence"/>
</dbReference>
<reference evidence="9 10" key="1">
    <citation type="submission" date="2020-03" db="EMBL/GenBank/DDBJ databases">
        <title>Dissostichus mawsoni Genome sequencing and assembly.</title>
        <authorList>
            <person name="Park H."/>
        </authorList>
    </citation>
    <scope>NUCLEOTIDE SEQUENCE [LARGE SCALE GENOMIC DNA]</scope>
    <source>
        <strain evidence="9">DM0001</strain>
        <tissue evidence="9">Muscle</tissue>
    </source>
</reference>
<dbReference type="EMBL" id="JAAKFY010000003">
    <property type="protein sequence ID" value="KAF3859417.1"/>
    <property type="molecule type" value="Genomic_DNA"/>
</dbReference>
<dbReference type="PANTHER" id="PTHR12308:SF20">
    <property type="entry name" value="ANOCTAMIN-2"/>
    <property type="match status" value="1"/>
</dbReference>
<dbReference type="PANTHER" id="PTHR12308">
    <property type="entry name" value="ANOCTAMIN"/>
    <property type="match status" value="1"/>
</dbReference>
<evidence type="ECO:0000256" key="6">
    <source>
        <dbReference type="RuleBase" id="RU280814"/>
    </source>
</evidence>
<evidence type="ECO:0000256" key="7">
    <source>
        <dbReference type="SAM" id="MobiDB-lite"/>
    </source>
</evidence>
<feature type="compositionally biased region" description="Pro residues" evidence="7">
    <location>
        <begin position="231"/>
        <end position="242"/>
    </location>
</feature>
<dbReference type="OrthoDB" id="296386at2759"/>
<sequence>MTVSLFSPVIQFGFVSLFVASFPLAPLFALLNNVIEIRLDAKKFVTELRRPVAVRAKDIGIWYNILSGMGKFSVIINAFVISFTSDFIPRLVYQYMFSETGTMHGFIDHTLSYFNVSNFKHGTAPLNIEQADITVCRYKDYREPPWSPDAYTFSKQYWCVLAARLAFVILFQNLVMFLSLVVAWGIPDVPKTIVEQFKREEAPGRCFPTGRKGEIPAHPEPLLQGCHPPAEHQPPQPGPGPAPLGRYSTLPPGPTQGSGDGGGPRARCRAASFSQFTRSIPPSPKNENENSRHTAV</sequence>
<feature type="transmembrane region" description="Helical" evidence="6">
    <location>
        <begin position="12"/>
        <end position="35"/>
    </location>
</feature>
<dbReference type="InterPro" id="IPR049452">
    <property type="entry name" value="Anoctamin_TM"/>
</dbReference>
<feature type="region of interest" description="Disordered" evidence="7">
    <location>
        <begin position="203"/>
        <end position="296"/>
    </location>
</feature>
<dbReference type="GO" id="GO:0005229">
    <property type="term" value="F:intracellularly calcium-gated chloride channel activity"/>
    <property type="evidence" value="ECO:0007669"/>
    <property type="project" value="TreeGrafter"/>
</dbReference>
<evidence type="ECO:0000313" key="10">
    <source>
        <dbReference type="Proteomes" id="UP000518266"/>
    </source>
</evidence>
<evidence type="ECO:0000313" key="9">
    <source>
        <dbReference type="EMBL" id="KAF3859417.1"/>
    </source>
</evidence>
<dbReference type="GO" id="GO:0005886">
    <property type="term" value="C:plasma membrane"/>
    <property type="evidence" value="ECO:0007669"/>
    <property type="project" value="TreeGrafter"/>
</dbReference>
<dbReference type="Pfam" id="PF04547">
    <property type="entry name" value="Anoctamin"/>
    <property type="match status" value="1"/>
</dbReference>
<feature type="compositionally biased region" description="Basic and acidic residues" evidence="7">
    <location>
        <begin position="286"/>
        <end position="296"/>
    </location>
</feature>